<sequence length="204" mass="21307">MKLSDRWKLFIGQSIAIMPMIGSPMADANQAQLASADWLPNPNSAPPAFKNTLNAKDAINVYAAHRSHSSHSSHSSHYSGSSGYSAPRAYSAPSTNYYTPPASTGSSYRSASPSTATVPSGSGSTTRSSAYSATPTKPAANDLSMLVRRVQLALMVKQYYSGPIDGVLGNSTRGSLMAFQVDSGIISSGKMDTPTLNALGIAIP</sequence>
<gene>
    <name evidence="1" type="primary">hxsA</name>
    <name evidence="1" type="ORF">ACJEBM_01860</name>
</gene>
<dbReference type="EMBL" id="JBJHQE010000002">
    <property type="protein sequence ID" value="MFK9079426.1"/>
    <property type="molecule type" value="Genomic_DNA"/>
</dbReference>
<accession>A0ACC7MM43</accession>
<reference evidence="1" key="1">
    <citation type="submission" date="2024-11" db="EMBL/GenBank/DDBJ databases">
        <authorList>
            <person name="Lucas J.A."/>
        </authorList>
    </citation>
    <scope>NUCLEOTIDE SEQUENCE</scope>
    <source>
        <strain evidence="1">Z 8.8</strain>
    </source>
</reference>
<organism evidence="1 2">
    <name type="scientific">Pseudomonas neuropathica</name>
    <dbReference type="NCBI Taxonomy" id="2730425"/>
    <lineage>
        <taxon>Bacteria</taxon>
        <taxon>Pseudomonadati</taxon>
        <taxon>Pseudomonadota</taxon>
        <taxon>Gammaproteobacteria</taxon>
        <taxon>Pseudomonadales</taxon>
        <taxon>Pseudomonadaceae</taxon>
        <taxon>Pseudomonas</taxon>
    </lineage>
</organism>
<name>A0ACC7MM43_9PSED</name>
<proteinExistence type="predicted"/>
<comment type="caution">
    <text evidence="1">The sequence shown here is derived from an EMBL/GenBank/DDBJ whole genome shotgun (WGS) entry which is preliminary data.</text>
</comment>
<dbReference type="Proteomes" id="UP001622950">
    <property type="component" value="Unassembled WGS sequence"/>
</dbReference>
<keyword evidence="2" id="KW-1185">Reference proteome</keyword>
<evidence type="ECO:0000313" key="1">
    <source>
        <dbReference type="EMBL" id="MFK9079426.1"/>
    </source>
</evidence>
<protein>
    <submittedName>
        <fullName evidence="1">His-Xaa-Ser repeat protein HxsA</fullName>
    </submittedName>
</protein>
<evidence type="ECO:0000313" key="2">
    <source>
        <dbReference type="Proteomes" id="UP001622950"/>
    </source>
</evidence>